<feature type="transmembrane region" description="Helical" evidence="3">
    <location>
        <begin position="607"/>
        <end position="628"/>
    </location>
</feature>
<dbReference type="Proteomes" id="UP000232323">
    <property type="component" value="Unassembled WGS sequence"/>
</dbReference>
<keyword evidence="3" id="KW-0472">Membrane</keyword>
<feature type="coiled-coil region" evidence="1">
    <location>
        <begin position="328"/>
        <end position="355"/>
    </location>
</feature>
<gene>
    <name evidence="4" type="ORF">CEUSTIGMA_g5854.t1</name>
</gene>
<dbReference type="AlphaFoldDB" id="A0A250X693"/>
<dbReference type="EMBL" id="BEGY01000032">
    <property type="protein sequence ID" value="GAX78412.1"/>
    <property type="molecule type" value="Genomic_DNA"/>
</dbReference>
<feature type="compositionally biased region" description="Polar residues" evidence="2">
    <location>
        <begin position="84"/>
        <end position="124"/>
    </location>
</feature>
<proteinExistence type="predicted"/>
<keyword evidence="1" id="KW-0175">Coiled coil</keyword>
<dbReference type="OrthoDB" id="543852at2759"/>
<sequence>MTDQMETSGGPMQIDWDVIMKSHFEAPEFGPEETDDFFTSCLPWLSVGTGGLDSALTPLPDFKPDAYSFLPTSPEMAAAHAYELQSTSQQPSGVQETSSLRHCQHAVTSSAHGSDLSSMASPSCASGGGYGTPQFQAHSTSGLGQYQAAPSTPGVEFTALQPPALGVPAVFPHIPSHETSINGVTQLPQSYQSPNHADPDQLSNPTLNLPRQPQYMKHATDPRQSSAVPTLDLSSGASSALNKLLYDEDFLAAAMRSIHTAKNIHLPGHDISAERRISSTAAPNNSPTSAKKEHVRVKRESSSSGIIKPKIGKFDKMGDLSKKKLTEVAKLEAELESKLRLARSLEQDNQNLIRRERLLKVMLASGERTLMMQQVEGITPHLVSLLQSFKSNVNRLHTGQLIASMPKDLKDFTLKEFRATWQSFVAEVSDIILQCETSAVVDNQRIMELFDRIINWTMALAVHKARLMMEVTSVNMQSGETLVQPTEFWSRVVEKLQLTEDQVRDFKAVWGIYRGVMQDLSDHQAGLMRKLSKMIEQDMQERILSNATANPATGGVVNSTPGLTSSSMHGGIAGTCPLESLKLDDQIAIIEGFLAGYRRFSMLHSMLMFLVFSVFTPWQCCVAVFNSFPSFPFLKMMLAVVCKETSAEPPIL</sequence>
<feature type="region of interest" description="Disordered" evidence="2">
    <location>
        <begin position="280"/>
        <end position="302"/>
    </location>
</feature>
<comment type="caution">
    <text evidence="4">The sequence shown here is derived from an EMBL/GenBank/DDBJ whole genome shotgun (WGS) entry which is preliminary data.</text>
</comment>
<feature type="compositionally biased region" description="Polar residues" evidence="2">
    <location>
        <begin position="186"/>
        <end position="211"/>
    </location>
</feature>
<evidence type="ECO:0000256" key="2">
    <source>
        <dbReference type="SAM" id="MobiDB-lite"/>
    </source>
</evidence>
<accession>A0A250X693</accession>
<keyword evidence="5" id="KW-1185">Reference proteome</keyword>
<name>A0A250X693_9CHLO</name>
<organism evidence="4 5">
    <name type="scientific">Chlamydomonas eustigma</name>
    <dbReference type="NCBI Taxonomy" id="1157962"/>
    <lineage>
        <taxon>Eukaryota</taxon>
        <taxon>Viridiplantae</taxon>
        <taxon>Chlorophyta</taxon>
        <taxon>core chlorophytes</taxon>
        <taxon>Chlorophyceae</taxon>
        <taxon>CS clade</taxon>
        <taxon>Chlamydomonadales</taxon>
        <taxon>Chlamydomonadaceae</taxon>
        <taxon>Chlamydomonas</taxon>
    </lineage>
</organism>
<keyword evidence="3" id="KW-0812">Transmembrane</keyword>
<feature type="region of interest" description="Disordered" evidence="2">
    <location>
        <begin position="186"/>
        <end position="233"/>
    </location>
</feature>
<keyword evidence="3" id="KW-1133">Transmembrane helix</keyword>
<evidence type="ECO:0000313" key="5">
    <source>
        <dbReference type="Proteomes" id="UP000232323"/>
    </source>
</evidence>
<evidence type="ECO:0000256" key="3">
    <source>
        <dbReference type="SAM" id="Phobius"/>
    </source>
</evidence>
<feature type="compositionally biased region" description="Polar residues" evidence="2">
    <location>
        <begin position="280"/>
        <end position="289"/>
    </location>
</feature>
<feature type="region of interest" description="Disordered" evidence="2">
    <location>
        <begin position="84"/>
        <end position="127"/>
    </location>
</feature>
<evidence type="ECO:0000256" key="1">
    <source>
        <dbReference type="SAM" id="Coils"/>
    </source>
</evidence>
<protein>
    <submittedName>
        <fullName evidence="4">Uncharacterized protein</fullName>
    </submittedName>
</protein>
<reference evidence="4 5" key="1">
    <citation type="submission" date="2017-08" db="EMBL/GenBank/DDBJ databases">
        <title>Acidophilic green algal genome provides insights into adaptation to an acidic environment.</title>
        <authorList>
            <person name="Hirooka S."/>
            <person name="Hirose Y."/>
            <person name="Kanesaki Y."/>
            <person name="Higuchi S."/>
            <person name="Fujiwara T."/>
            <person name="Onuma R."/>
            <person name="Era A."/>
            <person name="Ohbayashi R."/>
            <person name="Uzuka A."/>
            <person name="Nozaki H."/>
            <person name="Yoshikawa H."/>
            <person name="Miyagishima S.Y."/>
        </authorList>
    </citation>
    <scope>NUCLEOTIDE SEQUENCE [LARGE SCALE GENOMIC DNA]</scope>
    <source>
        <strain evidence="4 5">NIES-2499</strain>
    </source>
</reference>
<feature type="compositionally biased region" description="Polar residues" evidence="2">
    <location>
        <begin position="222"/>
        <end position="233"/>
    </location>
</feature>
<evidence type="ECO:0000313" key="4">
    <source>
        <dbReference type="EMBL" id="GAX78412.1"/>
    </source>
</evidence>